<gene>
    <name evidence="2" type="ORF">IW261DRAFT_1494179</name>
</gene>
<dbReference type="EMBL" id="JAUEPR010000023">
    <property type="protein sequence ID" value="KAK0475435.1"/>
    <property type="molecule type" value="Genomic_DNA"/>
</dbReference>
<keyword evidence="1" id="KW-1133">Transmembrane helix</keyword>
<reference evidence="2" key="1">
    <citation type="submission" date="2023-06" db="EMBL/GenBank/DDBJ databases">
        <authorList>
            <consortium name="Lawrence Berkeley National Laboratory"/>
            <person name="Ahrendt S."/>
            <person name="Sahu N."/>
            <person name="Indic B."/>
            <person name="Wong-Bajracharya J."/>
            <person name="Merenyi Z."/>
            <person name="Ke H.-M."/>
            <person name="Monk M."/>
            <person name="Kocsube S."/>
            <person name="Drula E."/>
            <person name="Lipzen A."/>
            <person name="Balint B."/>
            <person name="Henrissat B."/>
            <person name="Andreopoulos B."/>
            <person name="Martin F.M."/>
            <person name="Harder C.B."/>
            <person name="Rigling D."/>
            <person name="Ford K.L."/>
            <person name="Foster G.D."/>
            <person name="Pangilinan J."/>
            <person name="Papanicolaou A."/>
            <person name="Barry K."/>
            <person name="LaButti K."/>
            <person name="Viragh M."/>
            <person name="Koriabine M."/>
            <person name="Yan M."/>
            <person name="Riley R."/>
            <person name="Champramary S."/>
            <person name="Plett K.L."/>
            <person name="Tsai I.J."/>
            <person name="Slot J."/>
            <person name="Sipos G."/>
            <person name="Plett J."/>
            <person name="Nagy L.G."/>
            <person name="Grigoriev I.V."/>
        </authorList>
    </citation>
    <scope>NUCLEOTIDE SEQUENCE</scope>
    <source>
        <strain evidence="2">ICMP 16352</strain>
    </source>
</reference>
<keyword evidence="1" id="KW-0472">Membrane</keyword>
<dbReference type="PANTHER" id="PTHR34292">
    <property type="entry name" value="OUTER SPORE WALL PROTEIN LDS1"/>
    <property type="match status" value="1"/>
</dbReference>
<dbReference type="Proteomes" id="UP001175227">
    <property type="component" value="Unassembled WGS sequence"/>
</dbReference>
<dbReference type="AlphaFoldDB" id="A0AA39P0T4"/>
<keyword evidence="1" id="KW-0812">Transmembrane</keyword>
<feature type="transmembrane region" description="Helical" evidence="1">
    <location>
        <begin position="238"/>
        <end position="262"/>
    </location>
</feature>
<evidence type="ECO:0000313" key="3">
    <source>
        <dbReference type="Proteomes" id="UP001175227"/>
    </source>
</evidence>
<sequence>MSAAADWPEAQDALFSISDSEAKASVPAELERATFRLEFPPSYVIVGVYRLFTDKALYQPVWAKCKHGTQRGVIVSLIWSTLTFSIQRKFVEYFMANSPRVTGLSGDTLFGYQIPFSLYTYATGVLVASQVTFIIRFFLSRNMRIARDRAWEQTVASRGKGPEFWQPYVEEWTNPPVVKKTPFLQRWLSGRLGAMVVKLMLLPFDLVPLVGMFIAAWFKGLGTARSLHRRYFEAKKMTPAQIAPSALLHAILEGLPIIGLVFTISNRVGAAMWAHDLEKRQHFYASKKQT</sequence>
<evidence type="ECO:0000256" key="1">
    <source>
        <dbReference type="SAM" id="Phobius"/>
    </source>
</evidence>
<accession>A0AA39P0T4</accession>
<keyword evidence="3" id="KW-1185">Reference proteome</keyword>
<comment type="caution">
    <text evidence="2">The sequence shown here is derived from an EMBL/GenBank/DDBJ whole genome shotgun (WGS) entry which is preliminary data.</text>
</comment>
<proteinExistence type="predicted"/>
<dbReference type="PANTHER" id="PTHR34292:SF2">
    <property type="entry name" value="OUTER SPORE WALL PROTEIN LDS1"/>
    <property type="match status" value="1"/>
</dbReference>
<protein>
    <submittedName>
        <fullName evidence="2">Uncharacterized protein</fullName>
    </submittedName>
</protein>
<name>A0AA39P0T4_9AGAR</name>
<feature type="transmembrane region" description="Helical" evidence="1">
    <location>
        <begin position="118"/>
        <end position="139"/>
    </location>
</feature>
<organism evidence="2 3">
    <name type="scientific">Armillaria novae-zelandiae</name>
    <dbReference type="NCBI Taxonomy" id="153914"/>
    <lineage>
        <taxon>Eukaryota</taxon>
        <taxon>Fungi</taxon>
        <taxon>Dikarya</taxon>
        <taxon>Basidiomycota</taxon>
        <taxon>Agaricomycotina</taxon>
        <taxon>Agaricomycetes</taxon>
        <taxon>Agaricomycetidae</taxon>
        <taxon>Agaricales</taxon>
        <taxon>Marasmiineae</taxon>
        <taxon>Physalacriaceae</taxon>
        <taxon>Armillaria</taxon>
    </lineage>
</organism>
<feature type="transmembrane region" description="Helical" evidence="1">
    <location>
        <begin position="196"/>
        <end position="218"/>
    </location>
</feature>
<evidence type="ECO:0000313" key="2">
    <source>
        <dbReference type="EMBL" id="KAK0475435.1"/>
    </source>
</evidence>
<dbReference type="InterPro" id="IPR052786">
    <property type="entry name" value="Spore_wall_assembly"/>
</dbReference>